<reference evidence="8 9" key="1">
    <citation type="submission" date="2024-05" db="EMBL/GenBank/DDBJ databases">
        <authorList>
            <person name="Duchaud E."/>
        </authorList>
    </citation>
    <scope>NUCLEOTIDE SEQUENCE [LARGE SCALE GENOMIC DNA]</scope>
    <source>
        <strain evidence="8">Ena-SAMPLE-TAB-13-05-2024-13:56:06:370-140305</strain>
    </source>
</reference>
<dbReference type="GO" id="GO:0061599">
    <property type="term" value="F:molybdopterin molybdotransferase activity"/>
    <property type="evidence" value="ECO:0007669"/>
    <property type="project" value="UniProtKB-EC"/>
</dbReference>
<dbReference type="Pfam" id="PF03453">
    <property type="entry name" value="MoeA_N"/>
    <property type="match status" value="1"/>
</dbReference>
<dbReference type="InterPro" id="IPR005111">
    <property type="entry name" value="MoeA_C_domain_IV"/>
</dbReference>
<comment type="catalytic activity">
    <reaction evidence="5">
        <text>adenylyl-molybdopterin + molybdate = Mo-molybdopterin + AMP + H(+)</text>
        <dbReference type="Rhea" id="RHEA:35047"/>
        <dbReference type="ChEBI" id="CHEBI:15378"/>
        <dbReference type="ChEBI" id="CHEBI:36264"/>
        <dbReference type="ChEBI" id="CHEBI:62727"/>
        <dbReference type="ChEBI" id="CHEBI:71302"/>
        <dbReference type="ChEBI" id="CHEBI:456215"/>
        <dbReference type="EC" id="2.10.1.1"/>
    </reaction>
</comment>
<keyword evidence="6" id="KW-0479">Metal-binding</keyword>
<dbReference type="SUPFAM" id="SSF63882">
    <property type="entry name" value="MoeA N-terminal region -like"/>
    <property type="match status" value="1"/>
</dbReference>
<dbReference type="InterPro" id="IPR038987">
    <property type="entry name" value="MoeA-like"/>
</dbReference>
<dbReference type="InterPro" id="IPR036688">
    <property type="entry name" value="MoeA_C_domain_IV_sf"/>
</dbReference>
<dbReference type="EC" id="2.10.1.1" evidence="6"/>
<organism evidence="8 9">
    <name type="scientific">Tenacibaculum vairaonense</name>
    <dbReference type="NCBI Taxonomy" id="3137860"/>
    <lineage>
        <taxon>Bacteria</taxon>
        <taxon>Pseudomonadati</taxon>
        <taxon>Bacteroidota</taxon>
        <taxon>Flavobacteriia</taxon>
        <taxon>Flavobacteriales</taxon>
        <taxon>Flavobacteriaceae</taxon>
        <taxon>Tenacibaculum</taxon>
    </lineage>
</organism>
<evidence type="ECO:0000256" key="6">
    <source>
        <dbReference type="RuleBase" id="RU365090"/>
    </source>
</evidence>
<comment type="function">
    <text evidence="1 6">Catalyzes the insertion of molybdate into adenylated molybdopterin with the concomitant release of AMP.</text>
</comment>
<comment type="cofactor">
    <cofactor evidence="6">
        <name>Mg(2+)</name>
        <dbReference type="ChEBI" id="CHEBI:18420"/>
    </cofactor>
</comment>
<dbReference type="InterPro" id="IPR005110">
    <property type="entry name" value="MoeA_linker/N"/>
</dbReference>
<dbReference type="Gene3D" id="3.40.980.10">
    <property type="entry name" value="MoaB/Mog-like domain"/>
    <property type="match status" value="1"/>
</dbReference>
<dbReference type="NCBIfam" id="TIGR00177">
    <property type="entry name" value="molyb_syn"/>
    <property type="match status" value="1"/>
</dbReference>
<name>A0ABM9PPW7_9FLAO</name>
<evidence type="ECO:0000256" key="1">
    <source>
        <dbReference type="ARBA" id="ARBA00002901"/>
    </source>
</evidence>
<dbReference type="InterPro" id="IPR036135">
    <property type="entry name" value="MoeA_linker/N_sf"/>
</dbReference>
<evidence type="ECO:0000259" key="7">
    <source>
        <dbReference type="SMART" id="SM00852"/>
    </source>
</evidence>
<evidence type="ECO:0000256" key="3">
    <source>
        <dbReference type="ARBA" id="ARBA00010763"/>
    </source>
</evidence>
<dbReference type="CDD" id="cd00887">
    <property type="entry name" value="MoeA"/>
    <property type="match status" value="1"/>
</dbReference>
<dbReference type="InterPro" id="IPR036425">
    <property type="entry name" value="MoaB/Mog-like_dom_sf"/>
</dbReference>
<comment type="similarity">
    <text evidence="3 6">Belongs to the MoeA family.</text>
</comment>
<keyword evidence="9" id="KW-1185">Reference proteome</keyword>
<keyword evidence="6" id="KW-0500">Molybdenum</keyword>
<dbReference type="SUPFAM" id="SSF63867">
    <property type="entry name" value="MoeA C-terminal domain-like"/>
    <property type="match status" value="1"/>
</dbReference>
<sequence>MFSVKEATDKILNHTRDFGVEEIPFIDAVGRVLKEDIIADRDFPPFNRVAMDGIAINYRFFEYGVRDFKIEGIQPAGSVQETMENAAHCYEVMTGAVLPKNTDTVIRYEDVEVNTLMATVTVDTIKEGQNIHYQGSDKEQGTVLIKKNTIISPAEIGVLATVGKSNVKVAKQPKVMIVSTGDELVGVEETPLAHQIRRSNVYTLVSLLDRLKIPSETAHLTDEKEVLKEKIKGYLKEYDALLFSGAVSKGKFDFLPEVLDELGVEKLFHKVAQRPGKPFWSGITDNCCVFAFPGNPVSTFVNGMAYFYPWYYKSVGVVQKTETAVLTEDVIFKPNLTYFLQVKLSFENNELKATPVKANGSGDLASLVNADGFIELPKTEEITFKKGTIFPIILYRNF</sequence>
<accession>A0ABM9PPW7</accession>
<keyword evidence="6 8" id="KW-0808">Transferase</keyword>
<evidence type="ECO:0000313" key="8">
    <source>
        <dbReference type="EMBL" id="CAL2107792.1"/>
    </source>
</evidence>
<comment type="pathway">
    <text evidence="2 6">Cofactor biosynthesis; molybdopterin biosynthesis.</text>
</comment>
<comment type="caution">
    <text evidence="8">The sequence shown here is derived from an EMBL/GenBank/DDBJ whole genome shotgun (WGS) entry which is preliminary data.</text>
</comment>
<dbReference type="PANTHER" id="PTHR10192:SF5">
    <property type="entry name" value="GEPHYRIN"/>
    <property type="match status" value="1"/>
</dbReference>
<proteinExistence type="inferred from homology"/>
<evidence type="ECO:0000313" key="9">
    <source>
        <dbReference type="Proteomes" id="UP001497602"/>
    </source>
</evidence>
<evidence type="ECO:0000256" key="2">
    <source>
        <dbReference type="ARBA" id="ARBA00005046"/>
    </source>
</evidence>
<dbReference type="EMBL" id="CAXJRC010000042">
    <property type="protein sequence ID" value="CAL2107792.1"/>
    <property type="molecule type" value="Genomic_DNA"/>
</dbReference>
<dbReference type="PANTHER" id="PTHR10192">
    <property type="entry name" value="MOLYBDOPTERIN BIOSYNTHESIS PROTEIN"/>
    <property type="match status" value="1"/>
</dbReference>
<dbReference type="InterPro" id="IPR001453">
    <property type="entry name" value="MoaB/Mog_dom"/>
</dbReference>
<dbReference type="RefSeq" id="WP_348739387.1">
    <property type="nucleotide sequence ID" value="NZ_CAXJRC010000042.1"/>
</dbReference>
<keyword evidence="6" id="KW-0460">Magnesium</keyword>
<protein>
    <recommendedName>
        <fullName evidence="6">Molybdopterin molybdenumtransferase</fullName>
        <ecNumber evidence="6">2.10.1.1</ecNumber>
    </recommendedName>
</protein>
<dbReference type="Gene3D" id="2.40.340.10">
    <property type="entry name" value="MoeA, C-terminal, domain IV"/>
    <property type="match status" value="1"/>
</dbReference>
<dbReference type="Gene3D" id="3.90.105.10">
    <property type="entry name" value="Molybdopterin biosynthesis moea protein, domain 2"/>
    <property type="match status" value="1"/>
</dbReference>
<gene>
    <name evidence="8" type="ORF">T190115A13A_50034</name>
</gene>
<feature type="domain" description="MoaB/Mog" evidence="7">
    <location>
        <begin position="176"/>
        <end position="313"/>
    </location>
</feature>
<keyword evidence="4 6" id="KW-0501">Molybdenum cofactor biosynthesis</keyword>
<dbReference type="Gene3D" id="2.170.190.11">
    <property type="entry name" value="Molybdopterin biosynthesis moea protein, domain 3"/>
    <property type="match status" value="1"/>
</dbReference>
<dbReference type="Pfam" id="PF00994">
    <property type="entry name" value="MoCF_biosynth"/>
    <property type="match status" value="1"/>
</dbReference>
<dbReference type="SMART" id="SM00852">
    <property type="entry name" value="MoCF_biosynth"/>
    <property type="match status" value="1"/>
</dbReference>
<evidence type="ECO:0000256" key="4">
    <source>
        <dbReference type="ARBA" id="ARBA00023150"/>
    </source>
</evidence>
<evidence type="ECO:0000256" key="5">
    <source>
        <dbReference type="ARBA" id="ARBA00047317"/>
    </source>
</evidence>
<dbReference type="SUPFAM" id="SSF53218">
    <property type="entry name" value="Molybdenum cofactor biosynthesis proteins"/>
    <property type="match status" value="1"/>
</dbReference>
<dbReference type="Pfam" id="PF03454">
    <property type="entry name" value="MoeA_C"/>
    <property type="match status" value="1"/>
</dbReference>
<dbReference type="Proteomes" id="UP001497602">
    <property type="component" value="Unassembled WGS sequence"/>
</dbReference>